<feature type="region of interest" description="Disordered" evidence="1">
    <location>
        <begin position="608"/>
        <end position="638"/>
    </location>
</feature>
<dbReference type="EMBL" id="JACEEZ010025062">
    <property type="protein sequence ID" value="KAG0705134.1"/>
    <property type="molecule type" value="Genomic_DNA"/>
</dbReference>
<feature type="compositionally biased region" description="Basic residues" evidence="1">
    <location>
        <begin position="10"/>
        <end position="21"/>
    </location>
</feature>
<reference evidence="2" key="1">
    <citation type="submission" date="2020-07" db="EMBL/GenBank/DDBJ databases">
        <title>The High-quality genome of the commercially important snow crab, Chionoecetes opilio.</title>
        <authorList>
            <person name="Jeong J.-H."/>
            <person name="Ryu S."/>
        </authorList>
    </citation>
    <scope>NUCLEOTIDE SEQUENCE</scope>
    <source>
        <strain evidence="2">MADBK_172401_WGS</strain>
        <tissue evidence="2">Digestive gland</tissue>
    </source>
</reference>
<gene>
    <name evidence="2" type="ORF">GWK47_024558</name>
</gene>
<evidence type="ECO:0000313" key="3">
    <source>
        <dbReference type="Proteomes" id="UP000770661"/>
    </source>
</evidence>
<name>A0A8J4XVC2_CHIOP</name>
<dbReference type="Gene3D" id="1.10.287.450">
    <property type="entry name" value="Helix hairpin bin"/>
    <property type="match status" value="1"/>
</dbReference>
<keyword evidence="3" id="KW-1185">Reference proteome</keyword>
<feature type="compositionally biased region" description="Polar residues" evidence="1">
    <location>
        <begin position="316"/>
        <end position="337"/>
    </location>
</feature>
<evidence type="ECO:0000256" key="1">
    <source>
        <dbReference type="SAM" id="MobiDB-lite"/>
    </source>
</evidence>
<feature type="compositionally biased region" description="Basic and acidic residues" evidence="1">
    <location>
        <begin position="38"/>
        <end position="48"/>
    </location>
</feature>
<feature type="region of interest" description="Disordered" evidence="1">
    <location>
        <begin position="1"/>
        <end position="346"/>
    </location>
</feature>
<sequence>MGASSGLRGNKTKRKGVRKKKDAAAGGDDIIGDIFADVPRETAPRRVPEPGSVVAREWLLLKNTELQEEPRSPPSKATRERSNSCSIRPCLDPASPPSLVPVRRKDSRLAKSNRTKDANGNRIGKGLRGPGVQENSHVEVHKEVAARDHRSTATEEHEEAPMASDVTLIRVQPPPEATGAAPGVDGPSRIPRKGSLHVTPEVTFEEDKDKHSGGSISPGVKRHSSSRSTGSEGSTLRRRRRGTARSSAATQTPTGSHSDLPDCTIPPDKRASFRNHETPPSQPEEPHPRKDLTGSIPGASLLMKLMMPREKRSSKHSGGSPTRDGNQHGSVQPSGRNPSSPPMPWFWPPLRHLEAMTSLHSVFPTTKGPPPQSTPVCHGVAAGGGEAEAPGNMGLFPGDVVPFPPRAAPPVPCQVQGDQLSLSSLNSSLAGHTYEQVNFIIEPPICEYRESEYELSKSISEDIHSYHIDKEDVMPKESYLVPRRSSDSRVAEVAERSRTRRTSRRKRKKSRCAATITDECLLGDIIPEVLLCPEEQVSKGTRLLSQSEEDEVILSVPVTPSLSPAVSVGHRDLRWSSTTCSSNSSALGERHIATLEKPITLVSETTLELGRSPSVSPPLPERQVRGVSPQTSSDPLATKDAAFIHRLLTLVKEDGAQSSGSGSPGPPDTRHNARRRGVYVPLDTESDTGVTSEPEPSRGPRVTPSPDPRSEGDIQWPRRTSLASSMGDRLLCPVHGACSPHQASLAAASQRRRLRRASLPVPVATEPRPSFFQRLRRSLRRSRNVEPLIAELPSPADMHGVEDVIPTVGPEDLLPPPGVTCCCPDPVEEFRRFRPRLGSVVTVGSSDEDDRRPRPPTPQDACERWRVEGEVCRLQEALGQRLGSTAMIMRRRDHRLHTINTIEKTIQKLQQDTLRTQHNNQVNCNEQDSQRASSPQAHHPTDIMDAVNANQVRATPAVCVREEDENLC</sequence>
<feature type="compositionally biased region" description="Low complexity" evidence="1">
    <location>
        <begin position="24"/>
        <end position="34"/>
    </location>
</feature>
<dbReference type="OrthoDB" id="5918429at2759"/>
<accession>A0A8J4XVC2</accession>
<feature type="compositionally biased region" description="Basic and acidic residues" evidence="1">
    <location>
        <begin position="136"/>
        <end position="155"/>
    </location>
</feature>
<dbReference type="Proteomes" id="UP000770661">
    <property type="component" value="Unassembled WGS sequence"/>
</dbReference>
<feature type="compositionally biased region" description="Basic and acidic residues" evidence="1">
    <location>
        <begin position="103"/>
        <end position="119"/>
    </location>
</feature>
<feature type="compositionally biased region" description="Polar residues" evidence="1">
    <location>
        <begin position="921"/>
        <end position="936"/>
    </location>
</feature>
<feature type="compositionally biased region" description="Basic and acidic residues" evidence="1">
    <location>
        <begin position="484"/>
        <end position="497"/>
    </location>
</feature>
<feature type="compositionally biased region" description="Basic residues" evidence="1">
    <location>
        <begin position="498"/>
        <end position="508"/>
    </location>
</feature>
<proteinExistence type="predicted"/>
<feature type="region of interest" description="Disordered" evidence="1">
    <location>
        <begin position="653"/>
        <end position="715"/>
    </location>
</feature>
<feature type="compositionally biased region" description="Basic and acidic residues" evidence="1">
    <location>
        <begin position="267"/>
        <end position="277"/>
    </location>
</feature>
<protein>
    <submittedName>
        <fullName evidence="2">Uncharacterized protein</fullName>
    </submittedName>
</protein>
<dbReference type="AlphaFoldDB" id="A0A8J4XVC2"/>
<comment type="caution">
    <text evidence="2">The sequence shown here is derived from an EMBL/GenBank/DDBJ whole genome shotgun (WGS) entry which is preliminary data.</text>
</comment>
<feature type="region of interest" description="Disordered" evidence="1">
    <location>
        <begin position="481"/>
        <end position="508"/>
    </location>
</feature>
<organism evidence="2 3">
    <name type="scientific">Chionoecetes opilio</name>
    <name type="common">Atlantic snow crab</name>
    <name type="synonym">Cancer opilio</name>
    <dbReference type="NCBI Taxonomy" id="41210"/>
    <lineage>
        <taxon>Eukaryota</taxon>
        <taxon>Metazoa</taxon>
        <taxon>Ecdysozoa</taxon>
        <taxon>Arthropoda</taxon>
        <taxon>Crustacea</taxon>
        <taxon>Multicrustacea</taxon>
        <taxon>Malacostraca</taxon>
        <taxon>Eumalacostraca</taxon>
        <taxon>Eucarida</taxon>
        <taxon>Decapoda</taxon>
        <taxon>Pleocyemata</taxon>
        <taxon>Brachyura</taxon>
        <taxon>Eubrachyura</taxon>
        <taxon>Majoidea</taxon>
        <taxon>Majidae</taxon>
        <taxon>Chionoecetes</taxon>
    </lineage>
</organism>
<evidence type="ECO:0000313" key="2">
    <source>
        <dbReference type="EMBL" id="KAG0705134.1"/>
    </source>
</evidence>
<feature type="region of interest" description="Disordered" evidence="1">
    <location>
        <begin position="842"/>
        <end position="861"/>
    </location>
</feature>
<feature type="region of interest" description="Disordered" evidence="1">
    <location>
        <begin position="921"/>
        <end position="940"/>
    </location>
</feature>